<feature type="transmembrane region" description="Helical" evidence="6">
    <location>
        <begin position="48"/>
        <end position="68"/>
    </location>
</feature>
<evidence type="ECO:0000256" key="1">
    <source>
        <dbReference type="ARBA" id="ARBA00004651"/>
    </source>
</evidence>
<dbReference type="InterPro" id="IPR051449">
    <property type="entry name" value="ABC-2_transporter_component"/>
</dbReference>
<name>A0A1J0GE18_9CLOT</name>
<evidence type="ECO:0000313" key="7">
    <source>
        <dbReference type="EMBL" id="APC39531.1"/>
    </source>
</evidence>
<feature type="transmembrane region" description="Helical" evidence="6">
    <location>
        <begin position="208"/>
        <end position="228"/>
    </location>
</feature>
<evidence type="ECO:0000256" key="4">
    <source>
        <dbReference type="ARBA" id="ARBA00022989"/>
    </source>
</evidence>
<keyword evidence="3 6" id="KW-0812">Transmembrane</keyword>
<evidence type="ECO:0000256" key="2">
    <source>
        <dbReference type="ARBA" id="ARBA00022475"/>
    </source>
</evidence>
<proteinExistence type="predicted"/>
<dbReference type="RefSeq" id="WP_071611824.1">
    <property type="nucleotide sequence ID" value="NZ_CP015756.1"/>
</dbReference>
<reference evidence="8" key="1">
    <citation type="journal article" date="2016" name="Front. Microbiol.">
        <title>Complete Genome Sequence of Clostridium estertheticum DSM 8809, a Microbe Identified in Spoiled Vacuum Packed Beef.</title>
        <authorList>
            <person name="Yu Z."/>
            <person name="Gunn L."/>
            <person name="Brennan E."/>
            <person name="Reid R."/>
            <person name="Wall P.G."/>
            <person name="Gaora O.P."/>
            <person name="Hurley D."/>
            <person name="Bolton D."/>
            <person name="Fanning S."/>
        </authorList>
    </citation>
    <scope>NUCLEOTIDE SEQUENCE [LARGE SCALE GENOMIC DNA]</scope>
    <source>
        <strain evidence="8">DSM 8809</strain>
    </source>
</reference>
<dbReference type="Pfam" id="PF12679">
    <property type="entry name" value="ABC2_membrane_2"/>
    <property type="match status" value="1"/>
</dbReference>
<evidence type="ECO:0000256" key="5">
    <source>
        <dbReference type="ARBA" id="ARBA00023136"/>
    </source>
</evidence>
<feature type="transmembrane region" description="Helical" evidence="6">
    <location>
        <begin position="12"/>
        <end position="36"/>
    </location>
</feature>
<comment type="subcellular location">
    <subcellularLocation>
        <location evidence="1">Cell membrane</location>
        <topology evidence="1">Multi-pass membrane protein</topology>
    </subcellularLocation>
</comment>
<dbReference type="EMBL" id="CP015756">
    <property type="protein sequence ID" value="APC39531.1"/>
    <property type="molecule type" value="Genomic_DNA"/>
</dbReference>
<feature type="transmembrane region" description="Helical" evidence="6">
    <location>
        <begin position="155"/>
        <end position="172"/>
    </location>
</feature>
<dbReference type="GO" id="GO:0005886">
    <property type="term" value="C:plasma membrane"/>
    <property type="evidence" value="ECO:0007669"/>
    <property type="project" value="UniProtKB-SubCell"/>
</dbReference>
<keyword evidence="4 6" id="KW-1133">Transmembrane helix</keyword>
<accession>A0A1J0GE18</accession>
<evidence type="ECO:0000313" key="8">
    <source>
        <dbReference type="Proteomes" id="UP000182569"/>
    </source>
</evidence>
<dbReference type="PANTHER" id="PTHR30294">
    <property type="entry name" value="MEMBRANE COMPONENT OF ABC TRANSPORTER YHHJ-RELATED"/>
    <property type="match status" value="1"/>
</dbReference>
<dbReference type="Proteomes" id="UP000182569">
    <property type="component" value="Chromosome"/>
</dbReference>
<feature type="transmembrane region" description="Helical" evidence="6">
    <location>
        <begin position="127"/>
        <end position="148"/>
    </location>
</feature>
<evidence type="ECO:0000256" key="3">
    <source>
        <dbReference type="ARBA" id="ARBA00022692"/>
    </source>
</evidence>
<feature type="transmembrane region" description="Helical" evidence="6">
    <location>
        <begin position="95"/>
        <end position="115"/>
    </location>
</feature>
<organism evidence="7 8">
    <name type="scientific">Clostridium estertheticum subsp. estertheticum</name>
    <dbReference type="NCBI Taxonomy" id="1552"/>
    <lineage>
        <taxon>Bacteria</taxon>
        <taxon>Bacillati</taxon>
        <taxon>Bacillota</taxon>
        <taxon>Clostridia</taxon>
        <taxon>Eubacteriales</taxon>
        <taxon>Clostridiaceae</taxon>
        <taxon>Clostridium</taxon>
    </lineage>
</organism>
<protein>
    <submittedName>
        <fullName evidence="7">ABC transporter permease</fullName>
    </submittedName>
</protein>
<dbReference type="KEGG" id="ceu:A7L45_05350"/>
<keyword evidence="8" id="KW-1185">Reference proteome</keyword>
<dbReference type="STRING" id="1552.A7L45_05350"/>
<dbReference type="OrthoDB" id="9794512at2"/>
<feature type="transmembrane region" description="Helical" evidence="6">
    <location>
        <begin position="263"/>
        <end position="281"/>
    </location>
</feature>
<dbReference type="AlphaFoldDB" id="A0A1J0GE18"/>
<gene>
    <name evidence="7" type="ORF">A7L45_05350</name>
</gene>
<keyword evidence="2" id="KW-1003">Cell membrane</keyword>
<sequence>MLAVFLKEFRSYFTSAIGYIFIGTFLLITGIFFTMYNLLAASPTYNNTLQSLITIFLFIIPILTMKIISEETKTKTDQLLFTSPLKIRDIILGKYFAAVAIFTISLLITVLYPLILSMFGNVSPSEIFTGYIGMFLLGATLISIGLFVSSLTENQVTSAVISFGVLLFIFLIDSIEQALPSTRISSIIFVLVMVGIFAFGVYFSTKNIYAASVTAVAGIIITIGIYLAKKELFDGMIQKVFQWFSLIKRYDLFSQGILSLNSVVYYLSFIVAFIFLTIRMVDKRRWS</sequence>
<keyword evidence="5 6" id="KW-0472">Membrane</keyword>
<evidence type="ECO:0000256" key="6">
    <source>
        <dbReference type="SAM" id="Phobius"/>
    </source>
</evidence>
<dbReference type="PANTHER" id="PTHR30294:SF29">
    <property type="entry name" value="MULTIDRUG ABC TRANSPORTER PERMEASE YBHS-RELATED"/>
    <property type="match status" value="1"/>
</dbReference>
<feature type="transmembrane region" description="Helical" evidence="6">
    <location>
        <begin position="184"/>
        <end position="203"/>
    </location>
</feature>